<evidence type="ECO:0000313" key="3">
    <source>
        <dbReference type="EMBL" id="OOP94408.1"/>
    </source>
</evidence>
<proteinExistence type="predicted"/>
<sequence length="156" mass="18923">MDNIWFQYKIGKQLDELEIEDSLCLSLFKSLENCIKFKKLSNIGLKEAEIKRDAEISRWHTELLREKNLKEQRRQKEEQEKKSQENFQKFLEFCKQQNRVLKKFDNTNFSFECDEPATKKPLENPTNNILNSNHQNTQPQNNTKMFDYFDNPMFRY</sequence>
<organism evidence="3 4">
    <name type="scientific">Helicobacter pylori</name>
    <name type="common">Campylobacter pylori</name>
    <dbReference type="NCBI Taxonomy" id="210"/>
    <lineage>
        <taxon>Bacteria</taxon>
        <taxon>Pseudomonadati</taxon>
        <taxon>Campylobacterota</taxon>
        <taxon>Epsilonproteobacteria</taxon>
        <taxon>Campylobacterales</taxon>
        <taxon>Helicobacteraceae</taxon>
        <taxon>Helicobacter</taxon>
    </lineage>
</organism>
<keyword evidence="1" id="KW-0175">Coiled coil</keyword>
<evidence type="ECO:0000313" key="4">
    <source>
        <dbReference type="Proteomes" id="UP000318399"/>
    </source>
</evidence>
<accession>A0A2A6W699</accession>
<evidence type="ECO:0000256" key="2">
    <source>
        <dbReference type="SAM" id="MobiDB-lite"/>
    </source>
</evidence>
<gene>
    <name evidence="3" type="ORF">B0X41_07800</name>
</gene>
<comment type="caution">
    <text evidence="3">The sequence shown here is derived from an EMBL/GenBank/DDBJ whole genome shotgun (WGS) entry which is preliminary data.</text>
</comment>
<reference evidence="3 4" key="1">
    <citation type="journal article" date="2017" name="Front. Cell. Infect. Microbiol.">
        <title>Whole Genome Sequence and Phylogenetic Analysis Show Helicobacter pylori Strains from Latin America Have Followed a Unique Evolution Pathway.</title>
        <authorList>
            <person name="Munoz-Ramirez Z.Y."/>
            <person name="Mendez-Tenorio A."/>
            <person name="Kato I."/>
            <person name="Bravo M.M."/>
            <person name="Rizzato C."/>
            <person name="Thorell K."/>
            <person name="Torres R.C."/>
            <person name="Aviles-Jimenez F."/>
            <person name="Camorlinga M."/>
            <person name="Canzian F."/>
            <person name="Torres J."/>
        </authorList>
    </citation>
    <scope>NUCLEOTIDE SEQUENCE [LARGE SCALE GENOMIC DNA]</scope>
    <source>
        <strain evidence="3 4">CC26084</strain>
    </source>
</reference>
<feature type="compositionally biased region" description="Polar residues" evidence="2">
    <location>
        <begin position="124"/>
        <end position="144"/>
    </location>
</feature>
<feature type="region of interest" description="Disordered" evidence="2">
    <location>
        <begin position="115"/>
        <end position="144"/>
    </location>
</feature>
<dbReference type="AlphaFoldDB" id="A0A2A6W699"/>
<name>A0A2A6W699_HELPX</name>
<dbReference type="EMBL" id="MUOR01000064">
    <property type="protein sequence ID" value="OOP94408.1"/>
    <property type="molecule type" value="Genomic_DNA"/>
</dbReference>
<feature type="coiled-coil region" evidence="1">
    <location>
        <begin position="60"/>
        <end position="89"/>
    </location>
</feature>
<protein>
    <submittedName>
        <fullName evidence="3">Uncharacterized protein</fullName>
    </submittedName>
</protein>
<dbReference type="RefSeq" id="WP_078247945.1">
    <property type="nucleotide sequence ID" value="NZ_JAHBEI010000012.1"/>
</dbReference>
<dbReference type="Proteomes" id="UP000318399">
    <property type="component" value="Unassembled WGS sequence"/>
</dbReference>
<evidence type="ECO:0000256" key="1">
    <source>
        <dbReference type="SAM" id="Coils"/>
    </source>
</evidence>